<evidence type="ECO:0000313" key="10">
    <source>
        <dbReference type="EMBL" id="KIY70964.1"/>
    </source>
</evidence>
<dbReference type="GO" id="GO:0006629">
    <property type="term" value="P:lipid metabolic process"/>
    <property type="evidence" value="ECO:0007669"/>
    <property type="project" value="InterPro"/>
</dbReference>
<evidence type="ECO:0000256" key="8">
    <source>
        <dbReference type="SAM" id="Phobius"/>
    </source>
</evidence>
<dbReference type="GO" id="GO:0008374">
    <property type="term" value="F:O-acyltransferase activity"/>
    <property type="evidence" value="ECO:0007669"/>
    <property type="project" value="InterPro"/>
</dbReference>
<dbReference type="Proteomes" id="UP000054007">
    <property type="component" value="Unassembled WGS sequence"/>
</dbReference>
<evidence type="ECO:0000256" key="7">
    <source>
        <dbReference type="ARBA" id="ARBA00023136"/>
    </source>
</evidence>
<dbReference type="STRING" id="1314674.A0A0D7BLE6"/>
<comment type="subcellular location">
    <subcellularLocation>
        <location evidence="1">Membrane</location>
        <topology evidence="1">Multi-pass membrane protein</topology>
    </subcellularLocation>
</comment>
<proteinExistence type="inferred from homology"/>
<dbReference type="Pfam" id="PF13813">
    <property type="entry name" value="MBOAT_2"/>
    <property type="match status" value="1"/>
</dbReference>
<keyword evidence="4" id="KW-0808">Transferase</keyword>
<feature type="transmembrane region" description="Helical" evidence="8">
    <location>
        <begin position="49"/>
        <end position="70"/>
    </location>
</feature>
<sequence>MSCKNGLLPSSLKTVPLTGETWLTLYLPPLLFYYGMAAMVTLKDTRKYRVALLPIGLVLAARVILFLDLAEGDPAMEIKNSGPTILMGAIILRIVGWALEPGQLVRTSKLEQRGDRARTTGEILWDAAELCFNQRGVGWNWGNSKQSFAPAVSRWQGAKNGLVDFVRYAPVFEAIMLLHTVRYRTNVMNEHVERIAEVFMFAGFAYAHSCAHYGLAQAFAVGVIGQDAREWTPLFDAPWKARSLTELWGRRWHKYTRDFCTRTFGELFASIFGRPGFVFGTFLISGIWHDLGTWGANRRTGICCFWTPFFVMNGVGVSMEECWYKVTGRRVGGLPGLLWLVSWNLLWGISTYEGRCMEAFLHGNETMSHLLLVTNTVRLIKPYIS</sequence>
<evidence type="ECO:0000259" key="9">
    <source>
        <dbReference type="Pfam" id="PF13813"/>
    </source>
</evidence>
<feature type="domain" description="Wax synthase" evidence="9">
    <location>
        <begin position="231"/>
        <end position="305"/>
    </location>
</feature>
<gene>
    <name evidence="10" type="ORF">CYLTODRAFT_487607</name>
</gene>
<comment type="similarity">
    <text evidence="3">Belongs to the wax synthase family.</text>
</comment>
<comment type="pathway">
    <text evidence="2">Secondary metabolite biosynthesis.</text>
</comment>
<dbReference type="InterPro" id="IPR032805">
    <property type="entry name" value="Wax_synthase_dom"/>
</dbReference>
<dbReference type="PANTHER" id="PTHR31595:SF57">
    <property type="entry name" value="OS04G0481900 PROTEIN"/>
    <property type="match status" value="1"/>
</dbReference>
<evidence type="ECO:0000256" key="6">
    <source>
        <dbReference type="ARBA" id="ARBA00022989"/>
    </source>
</evidence>
<evidence type="ECO:0000256" key="4">
    <source>
        <dbReference type="ARBA" id="ARBA00022679"/>
    </source>
</evidence>
<evidence type="ECO:0000256" key="2">
    <source>
        <dbReference type="ARBA" id="ARBA00005179"/>
    </source>
</evidence>
<dbReference type="GO" id="GO:0016020">
    <property type="term" value="C:membrane"/>
    <property type="evidence" value="ECO:0007669"/>
    <property type="project" value="UniProtKB-SubCell"/>
</dbReference>
<dbReference type="InterPro" id="IPR044851">
    <property type="entry name" value="Wax_synthase"/>
</dbReference>
<keyword evidence="7 8" id="KW-0472">Membrane</keyword>
<keyword evidence="5 8" id="KW-0812">Transmembrane</keyword>
<evidence type="ECO:0000256" key="5">
    <source>
        <dbReference type="ARBA" id="ARBA00022692"/>
    </source>
</evidence>
<keyword evidence="6 8" id="KW-1133">Transmembrane helix</keyword>
<name>A0A0D7BLE6_9AGAR</name>
<evidence type="ECO:0000256" key="3">
    <source>
        <dbReference type="ARBA" id="ARBA00007282"/>
    </source>
</evidence>
<feature type="transmembrane region" description="Helical" evidence="8">
    <location>
        <begin position="22"/>
        <end position="42"/>
    </location>
</feature>
<keyword evidence="11" id="KW-1185">Reference proteome</keyword>
<evidence type="ECO:0000256" key="1">
    <source>
        <dbReference type="ARBA" id="ARBA00004141"/>
    </source>
</evidence>
<reference evidence="10 11" key="1">
    <citation type="journal article" date="2015" name="Fungal Genet. Biol.">
        <title>Evolution of novel wood decay mechanisms in Agaricales revealed by the genome sequences of Fistulina hepatica and Cylindrobasidium torrendii.</title>
        <authorList>
            <person name="Floudas D."/>
            <person name="Held B.W."/>
            <person name="Riley R."/>
            <person name="Nagy L.G."/>
            <person name="Koehler G."/>
            <person name="Ransdell A.S."/>
            <person name="Younus H."/>
            <person name="Chow J."/>
            <person name="Chiniquy J."/>
            <person name="Lipzen A."/>
            <person name="Tritt A."/>
            <person name="Sun H."/>
            <person name="Haridas S."/>
            <person name="LaButti K."/>
            <person name="Ohm R.A."/>
            <person name="Kues U."/>
            <person name="Blanchette R.A."/>
            <person name="Grigoriev I.V."/>
            <person name="Minto R.E."/>
            <person name="Hibbett D.S."/>
        </authorList>
    </citation>
    <scope>NUCLEOTIDE SEQUENCE [LARGE SCALE GENOMIC DNA]</scope>
    <source>
        <strain evidence="10 11">FP15055 ss-10</strain>
    </source>
</reference>
<dbReference type="OrthoDB" id="1077582at2759"/>
<accession>A0A0D7BLE6</accession>
<dbReference type="EMBL" id="KN880460">
    <property type="protein sequence ID" value="KIY70964.1"/>
    <property type="molecule type" value="Genomic_DNA"/>
</dbReference>
<evidence type="ECO:0000313" key="11">
    <source>
        <dbReference type="Proteomes" id="UP000054007"/>
    </source>
</evidence>
<dbReference type="PANTHER" id="PTHR31595">
    <property type="entry name" value="LONG-CHAIN-ALCOHOL O-FATTY-ACYLTRANSFERASE 3-RELATED"/>
    <property type="match status" value="1"/>
</dbReference>
<organism evidence="10 11">
    <name type="scientific">Cylindrobasidium torrendii FP15055 ss-10</name>
    <dbReference type="NCBI Taxonomy" id="1314674"/>
    <lineage>
        <taxon>Eukaryota</taxon>
        <taxon>Fungi</taxon>
        <taxon>Dikarya</taxon>
        <taxon>Basidiomycota</taxon>
        <taxon>Agaricomycotina</taxon>
        <taxon>Agaricomycetes</taxon>
        <taxon>Agaricomycetidae</taxon>
        <taxon>Agaricales</taxon>
        <taxon>Marasmiineae</taxon>
        <taxon>Physalacriaceae</taxon>
        <taxon>Cylindrobasidium</taxon>
    </lineage>
</organism>
<protein>
    <recommendedName>
        <fullName evidence="9">Wax synthase domain-containing protein</fullName>
    </recommendedName>
</protein>
<dbReference type="AlphaFoldDB" id="A0A0D7BLE6"/>